<dbReference type="InterPro" id="IPR006153">
    <property type="entry name" value="Cation/H_exchanger_TM"/>
</dbReference>
<evidence type="ECO:0000313" key="13">
    <source>
        <dbReference type="RefSeq" id="XP_021800111.1"/>
    </source>
</evidence>
<keyword evidence="8 9" id="KW-0472">Membrane</keyword>
<dbReference type="InterPro" id="IPR038770">
    <property type="entry name" value="Na+/solute_symporter_sf"/>
</dbReference>
<keyword evidence="7" id="KW-0406">Ion transport</keyword>
<evidence type="ECO:0000313" key="12">
    <source>
        <dbReference type="Proteomes" id="UP000515124"/>
    </source>
</evidence>
<protein>
    <submittedName>
        <fullName evidence="13">K(+) efflux antiporter 5-like</fullName>
    </submittedName>
</protein>
<keyword evidence="5 10" id="KW-0732">Signal</keyword>
<dbReference type="PANTHER" id="PTHR16254:SF20">
    <property type="entry name" value="K(+) EFFLUX ANTIPORTER 5"/>
    <property type="match status" value="1"/>
</dbReference>
<evidence type="ECO:0000256" key="3">
    <source>
        <dbReference type="ARBA" id="ARBA00022449"/>
    </source>
</evidence>
<evidence type="ECO:0000256" key="5">
    <source>
        <dbReference type="ARBA" id="ARBA00022729"/>
    </source>
</evidence>
<sequence length="150" mass="15971">MFLCAITAVLCGAKLSEGVFVGSFLSMSSTAVVVKFLGEQNSSSALHGQVTIGTLIFQDCAVGLLFALLPVLGGHSGLFQGMVSVGKLLLVLSLYLAAASVLCWSFVPRFLKLMMHLSSQTNELYQLAVVAFCLLSAWVSGHFVFILYQG</sequence>
<keyword evidence="3" id="KW-0050">Antiport</keyword>
<dbReference type="AlphaFoldDB" id="A0A6P5RH17"/>
<dbReference type="KEGG" id="pavi:110744447"/>
<reference evidence="13" key="1">
    <citation type="submission" date="2025-08" db="UniProtKB">
        <authorList>
            <consortium name="RefSeq"/>
        </authorList>
    </citation>
    <scope>IDENTIFICATION</scope>
</reference>
<feature type="domain" description="Cation/H+ exchanger transmembrane" evidence="11">
    <location>
        <begin position="5"/>
        <end position="141"/>
    </location>
</feature>
<dbReference type="GO" id="GO:0016020">
    <property type="term" value="C:membrane"/>
    <property type="evidence" value="ECO:0007669"/>
    <property type="project" value="UniProtKB-SubCell"/>
</dbReference>
<dbReference type="GO" id="GO:0015386">
    <property type="term" value="F:potassium:proton antiporter activity"/>
    <property type="evidence" value="ECO:0007669"/>
    <property type="project" value="InterPro"/>
</dbReference>
<keyword evidence="6 9" id="KW-1133">Transmembrane helix</keyword>
<feature type="signal peptide" evidence="10">
    <location>
        <begin position="1"/>
        <end position="18"/>
    </location>
</feature>
<evidence type="ECO:0000256" key="2">
    <source>
        <dbReference type="ARBA" id="ARBA00022448"/>
    </source>
</evidence>
<keyword evidence="4 9" id="KW-0812">Transmembrane</keyword>
<comment type="subcellular location">
    <subcellularLocation>
        <location evidence="1">Membrane</location>
        <topology evidence="1">Multi-pass membrane protein</topology>
    </subcellularLocation>
</comment>
<evidence type="ECO:0000259" key="11">
    <source>
        <dbReference type="Pfam" id="PF00999"/>
    </source>
</evidence>
<feature type="transmembrane region" description="Helical" evidence="9">
    <location>
        <begin position="85"/>
        <end position="107"/>
    </location>
</feature>
<keyword evidence="2" id="KW-0813">Transport</keyword>
<evidence type="ECO:0000256" key="9">
    <source>
        <dbReference type="SAM" id="Phobius"/>
    </source>
</evidence>
<dbReference type="GeneID" id="110744447"/>
<dbReference type="RefSeq" id="XP_021800111.1">
    <property type="nucleotide sequence ID" value="XM_021944419.1"/>
</dbReference>
<feature type="transmembrane region" description="Helical" evidence="9">
    <location>
        <begin position="127"/>
        <end position="148"/>
    </location>
</feature>
<accession>A0A6P5RH17</accession>
<keyword evidence="12" id="KW-1185">Reference proteome</keyword>
<feature type="chain" id="PRO_5027951742" evidence="10">
    <location>
        <begin position="19"/>
        <end position="150"/>
    </location>
</feature>
<evidence type="ECO:0000256" key="4">
    <source>
        <dbReference type="ARBA" id="ARBA00022692"/>
    </source>
</evidence>
<evidence type="ECO:0000256" key="7">
    <source>
        <dbReference type="ARBA" id="ARBA00023065"/>
    </source>
</evidence>
<proteinExistence type="predicted"/>
<evidence type="ECO:0000256" key="1">
    <source>
        <dbReference type="ARBA" id="ARBA00004141"/>
    </source>
</evidence>
<evidence type="ECO:0000256" key="6">
    <source>
        <dbReference type="ARBA" id="ARBA00022989"/>
    </source>
</evidence>
<feature type="transmembrane region" description="Helical" evidence="9">
    <location>
        <begin position="55"/>
        <end position="73"/>
    </location>
</feature>
<dbReference type="PANTHER" id="PTHR16254">
    <property type="entry name" value="POTASSIUM/PROTON ANTIPORTER-RELATED"/>
    <property type="match status" value="1"/>
</dbReference>
<name>A0A6P5RH17_PRUAV</name>
<dbReference type="Pfam" id="PF00999">
    <property type="entry name" value="Na_H_Exchanger"/>
    <property type="match status" value="1"/>
</dbReference>
<dbReference type="InterPro" id="IPR045158">
    <property type="entry name" value="KEA4/5/6-like"/>
</dbReference>
<dbReference type="Proteomes" id="UP000515124">
    <property type="component" value="Unplaced"/>
</dbReference>
<gene>
    <name evidence="13" type="primary">LOC110744447</name>
</gene>
<organism evidence="12 13">
    <name type="scientific">Prunus avium</name>
    <name type="common">Cherry</name>
    <name type="synonym">Cerasus avium</name>
    <dbReference type="NCBI Taxonomy" id="42229"/>
    <lineage>
        <taxon>Eukaryota</taxon>
        <taxon>Viridiplantae</taxon>
        <taxon>Streptophyta</taxon>
        <taxon>Embryophyta</taxon>
        <taxon>Tracheophyta</taxon>
        <taxon>Spermatophyta</taxon>
        <taxon>Magnoliopsida</taxon>
        <taxon>eudicotyledons</taxon>
        <taxon>Gunneridae</taxon>
        <taxon>Pentapetalae</taxon>
        <taxon>rosids</taxon>
        <taxon>fabids</taxon>
        <taxon>Rosales</taxon>
        <taxon>Rosaceae</taxon>
        <taxon>Amygdaloideae</taxon>
        <taxon>Amygdaleae</taxon>
        <taxon>Prunus</taxon>
    </lineage>
</organism>
<evidence type="ECO:0000256" key="8">
    <source>
        <dbReference type="ARBA" id="ARBA00023136"/>
    </source>
</evidence>
<evidence type="ECO:0000256" key="10">
    <source>
        <dbReference type="SAM" id="SignalP"/>
    </source>
</evidence>
<dbReference type="Gene3D" id="1.20.1530.20">
    <property type="match status" value="1"/>
</dbReference>